<proteinExistence type="predicted"/>
<dbReference type="OrthoDB" id="1038140at2"/>
<name>A0A6G1U384_9BACT</name>
<dbReference type="RefSeq" id="WP_153124308.1">
    <property type="nucleotide sequence ID" value="NZ_VZCB01000079.1"/>
</dbReference>
<sequence length="201" mass="22845">MEKEVIQVEIPAGKKAAWVDGFLKLVDAEEEQKKDERPITERVKTFEDACKELGEDHKLVQQFKAIQEAIAEDKEATAYFKLGIITAALNEGWEPDFTNDDEYRYYPYLCLWTKEELEDKDEAWKDDHNLQLWLGGGTSSIGALCGLAAANSNFAWSAATAYFSARLAHKTEKLAIYSGKQFTELWTNYATGKEATSWRNI</sequence>
<comment type="caution">
    <text evidence="1">The sequence shown here is derived from an EMBL/GenBank/DDBJ whole genome shotgun (WGS) entry which is preliminary data.</text>
</comment>
<dbReference type="Proteomes" id="UP000480425">
    <property type="component" value="Unassembled WGS sequence"/>
</dbReference>
<dbReference type="EMBL" id="VZCB01000079">
    <property type="protein sequence ID" value="MQN81241.1"/>
    <property type="molecule type" value="Genomic_DNA"/>
</dbReference>
<gene>
    <name evidence="1" type="ORF">F7D73_09840</name>
</gene>
<reference evidence="1 2" key="1">
    <citation type="submission" date="2019-09" db="EMBL/GenBank/DDBJ databases">
        <title>Distinct polysaccharide growth profiles of human intestinal Prevotella copri isolates.</title>
        <authorList>
            <person name="Fehlner-Peach H."/>
            <person name="Magnabosco C."/>
            <person name="Raghavan V."/>
            <person name="Scher J.U."/>
            <person name="Tett A."/>
            <person name="Cox L.M."/>
            <person name="Gottsegen C."/>
            <person name="Watters A."/>
            <person name="Wiltshire- Gordon J.D."/>
            <person name="Segata N."/>
            <person name="Bonneau R."/>
            <person name="Littman D.R."/>
        </authorList>
    </citation>
    <scope>NUCLEOTIDE SEQUENCE [LARGE SCALE GENOMIC DNA]</scope>
    <source>
        <strain evidence="2">iA622</strain>
    </source>
</reference>
<organism evidence="1 2">
    <name type="scientific">Segatella copri</name>
    <dbReference type="NCBI Taxonomy" id="165179"/>
    <lineage>
        <taxon>Bacteria</taxon>
        <taxon>Pseudomonadati</taxon>
        <taxon>Bacteroidota</taxon>
        <taxon>Bacteroidia</taxon>
        <taxon>Bacteroidales</taxon>
        <taxon>Prevotellaceae</taxon>
        <taxon>Segatella</taxon>
    </lineage>
</organism>
<protein>
    <submittedName>
        <fullName evidence="1">Uncharacterized protein</fullName>
    </submittedName>
</protein>
<evidence type="ECO:0000313" key="1">
    <source>
        <dbReference type="EMBL" id="MQN81241.1"/>
    </source>
</evidence>
<evidence type="ECO:0000313" key="2">
    <source>
        <dbReference type="Proteomes" id="UP000480425"/>
    </source>
</evidence>
<dbReference type="AlphaFoldDB" id="A0A6G1U384"/>
<accession>A0A6G1U384</accession>